<keyword evidence="1" id="KW-1133">Transmembrane helix</keyword>
<keyword evidence="1" id="KW-0472">Membrane</keyword>
<feature type="transmembrane region" description="Helical" evidence="1">
    <location>
        <begin position="146"/>
        <end position="168"/>
    </location>
</feature>
<protein>
    <submittedName>
        <fullName evidence="2">Uncharacterized protein</fullName>
    </submittedName>
</protein>
<evidence type="ECO:0000256" key="1">
    <source>
        <dbReference type="SAM" id="Phobius"/>
    </source>
</evidence>
<organism evidence="2 3">
    <name type="scientific">Podospora fimiseda</name>
    <dbReference type="NCBI Taxonomy" id="252190"/>
    <lineage>
        <taxon>Eukaryota</taxon>
        <taxon>Fungi</taxon>
        <taxon>Dikarya</taxon>
        <taxon>Ascomycota</taxon>
        <taxon>Pezizomycotina</taxon>
        <taxon>Sordariomycetes</taxon>
        <taxon>Sordariomycetidae</taxon>
        <taxon>Sordariales</taxon>
        <taxon>Podosporaceae</taxon>
        <taxon>Podospora</taxon>
    </lineage>
</organism>
<comment type="caution">
    <text evidence="2">The sequence shown here is derived from an EMBL/GenBank/DDBJ whole genome shotgun (WGS) entry which is preliminary data.</text>
</comment>
<evidence type="ECO:0000313" key="3">
    <source>
        <dbReference type="Proteomes" id="UP001301958"/>
    </source>
</evidence>
<accession>A0AAN7BLH3</accession>
<sequence>MSQLTDCFSQYEQELLEKGKSKFLSLCLQDFEYLESAFRDPSPPHPVSTGFMEAFQRSVQNNKDGLPGFFNELAATANNQAIPSQECSSCSWQEWQQERRTAIHSSVLYRLRFSADEGCRTCFVLFNGLSGFCRVMFKKRCSKGSVYLILGMALGCVTICIDEITAWFPKVSLRSPGYAAGHPPVEVVFYPIGELILFQIL</sequence>
<reference evidence="2" key="2">
    <citation type="submission" date="2023-05" db="EMBL/GenBank/DDBJ databases">
        <authorList>
            <consortium name="Lawrence Berkeley National Laboratory"/>
            <person name="Steindorff A."/>
            <person name="Hensen N."/>
            <person name="Bonometti L."/>
            <person name="Westerberg I."/>
            <person name="Brannstrom I.O."/>
            <person name="Guillou S."/>
            <person name="Cros-Aarteil S."/>
            <person name="Calhoun S."/>
            <person name="Haridas S."/>
            <person name="Kuo A."/>
            <person name="Mondo S."/>
            <person name="Pangilinan J."/>
            <person name="Riley R."/>
            <person name="Labutti K."/>
            <person name="Andreopoulos B."/>
            <person name="Lipzen A."/>
            <person name="Chen C."/>
            <person name="Yanf M."/>
            <person name="Daum C."/>
            <person name="Ng V."/>
            <person name="Clum A."/>
            <person name="Ohm R."/>
            <person name="Martin F."/>
            <person name="Silar P."/>
            <person name="Natvig D."/>
            <person name="Lalanne C."/>
            <person name="Gautier V."/>
            <person name="Ament-Velasquez S.L."/>
            <person name="Kruys A."/>
            <person name="Hutchinson M.I."/>
            <person name="Powell A.J."/>
            <person name="Barry K."/>
            <person name="Miller A.N."/>
            <person name="Grigoriev I.V."/>
            <person name="Debuchy R."/>
            <person name="Gladieux P."/>
            <person name="Thoren M.H."/>
            <person name="Johannesson H."/>
        </authorList>
    </citation>
    <scope>NUCLEOTIDE SEQUENCE</scope>
    <source>
        <strain evidence="2">CBS 990.96</strain>
    </source>
</reference>
<proteinExistence type="predicted"/>
<reference evidence="2" key="1">
    <citation type="journal article" date="2023" name="Mol. Phylogenet. Evol.">
        <title>Genome-scale phylogeny and comparative genomics of the fungal order Sordariales.</title>
        <authorList>
            <person name="Hensen N."/>
            <person name="Bonometti L."/>
            <person name="Westerberg I."/>
            <person name="Brannstrom I.O."/>
            <person name="Guillou S."/>
            <person name="Cros-Aarteil S."/>
            <person name="Calhoun S."/>
            <person name="Haridas S."/>
            <person name="Kuo A."/>
            <person name="Mondo S."/>
            <person name="Pangilinan J."/>
            <person name="Riley R."/>
            <person name="LaButti K."/>
            <person name="Andreopoulos B."/>
            <person name="Lipzen A."/>
            <person name="Chen C."/>
            <person name="Yan M."/>
            <person name="Daum C."/>
            <person name="Ng V."/>
            <person name="Clum A."/>
            <person name="Steindorff A."/>
            <person name="Ohm R.A."/>
            <person name="Martin F."/>
            <person name="Silar P."/>
            <person name="Natvig D.O."/>
            <person name="Lalanne C."/>
            <person name="Gautier V."/>
            <person name="Ament-Velasquez S.L."/>
            <person name="Kruys A."/>
            <person name="Hutchinson M.I."/>
            <person name="Powell A.J."/>
            <person name="Barry K."/>
            <person name="Miller A.N."/>
            <person name="Grigoriev I.V."/>
            <person name="Debuchy R."/>
            <person name="Gladieux P."/>
            <person name="Hiltunen Thoren M."/>
            <person name="Johannesson H."/>
        </authorList>
    </citation>
    <scope>NUCLEOTIDE SEQUENCE</scope>
    <source>
        <strain evidence="2">CBS 990.96</strain>
    </source>
</reference>
<dbReference type="Proteomes" id="UP001301958">
    <property type="component" value="Unassembled WGS sequence"/>
</dbReference>
<dbReference type="AlphaFoldDB" id="A0AAN7BLH3"/>
<name>A0AAN7BLH3_9PEZI</name>
<gene>
    <name evidence="2" type="ORF">QBC38DRAFT_254353</name>
</gene>
<keyword evidence="3" id="KW-1185">Reference proteome</keyword>
<dbReference type="EMBL" id="MU865362">
    <property type="protein sequence ID" value="KAK4225630.1"/>
    <property type="molecule type" value="Genomic_DNA"/>
</dbReference>
<evidence type="ECO:0000313" key="2">
    <source>
        <dbReference type="EMBL" id="KAK4225630.1"/>
    </source>
</evidence>
<keyword evidence="1" id="KW-0812">Transmembrane</keyword>